<proteinExistence type="predicted"/>
<organism evidence="3 4">
    <name type="scientific">Diabrotica virgifera virgifera</name>
    <name type="common">western corn rootworm</name>
    <dbReference type="NCBI Taxonomy" id="50390"/>
    <lineage>
        <taxon>Eukaryota</taxon>
        <taxon>Metazoa</taxon>
        <taxon>Ecdysozoa</taxon>
        <taxon>Arthropoda</taxon>
        <taxon>Hexapoda</taxon>
        <taxon>Insecta</taxon>
        <taxon>Pterygota</taxon>
        <taxon>Neoptera</taxon>
        <taxon>Endopterygota</taxon>
        <taxon>Coleoptera</taxon>
        <taxon>Polyphaga</taxon>
        <taxon>Cucujiformia</taxon>
        <taxon>Chrysomeloidea</taxon>
        <taxon>Chrysomelidae</taxon>
        <taxon>Galerucinae</taxon>
        <taxon>Diabroticina</taxon>
        <taxon>Diabroticites</taxon>
        <taxon>Diabrotica</taxon>
    </lineage>
</organism>
<evidence type="ECO:0000256" key="2">
    <source>
        <dbReference type="SAM" id="MobiDB-lite"/>
    </source>
</evidence>
<keyword evidence="1" id="KW-0677">Repeat</keyword>
<sequence>MDLALNKENVTTLLIDTDSKTLAAGVIPENPDDGPECGKIDISYKGKLSQQNILDKAFSIDENDLATPLEPTQVDSFPAFTCNGPINDEITSDSISDEDVIEEENDLDDKTQTESAETLPLSRSMERISSDDLSQFCAGPCTDITPENISEEHKQTEPILNLATSRLRKSKSSDDLNQLFKTSLEESIIEHSPTDLERHADVETLTETFEDITLIHRPILRKNLTKDDDVASFCLYDSKKHVSFPADDEMLVSFRDANDFEICQITEEMSAEEITRLYQESCIKHKTIELDTIRHQIMEIKHNLNHSAVLKLSSVNITAEVNDTLEDLFRVTNFSSLSLVDCKFNAETMNEFLNMLEYYDSVCHLELEMNFQDEDVWKCFCSACSNISVLESLSLKKMTINESYMRFLLRAVKTNNHITTLKFDGCVLAKLPSFYLVENLMINRTIQELYLPSTGLYTKEADCLSRFLSINRFLKVLDISNNFIGDRGLESLSKGLCTQNQPDVGISALSIYNNQLTEKSGPIIGNIIEKCRNLHTFNVGYNNLTDAVLKHINLSLPLTKSLEGLGLQCTLLTCKGVYELAAAIPNNTTLRKINLKGNKAIQVNGVEKLCQALTNSKINKIEIDENNRSCSDPEAYSQLVKKLSAICTVNKSFINEEQDVPDTHIISRKMSLNCEPRYTVPESTSLFHVGSSRLSPIPSPVSSPSPKSRFHIVKVSETGGEGHATSASTSHSPSPSSRSKSRFQVTRVPQSPDEDVSLGRFANVRSSVSSNDSMDSLTTLHLDSDSE</sequence>
<feature type="region of interest" description="Disordered" evidence="2">
    <location>
        <begin position="719"/>
        <end position="787"/>
    </location>
</feature>
<evidence type="ECO:0000256" key="1">
    <source>
        <dbReference type="ARBA" id="ARBA00022737"/>
    </source>
</evidence>
<dbReference type="InterPro" id="IPR001611">
    <property type="entry name" value="Leu-rich_rpt"/>
</dbReference>
<dbReference type="RefSeq" id="XP_050519176.1">
    <property type="nucleotide sequence ID" value="XM_050663219.1"/>
</dbReference>
<evidence type="ECO:0008006" key="5">
    <source>
        <dbReference type="Google" id="ProtNLM"/>
    </source>
</evidence>
<dbReference type="Proteomes" id="UP001652700">
    <property type="component" value="Unplaced"/>
</dbReference>
<dbReference type="EnsemblMetazoa" id="XM_050663219.1">
    <property type="protein sequence ID" value="XP_050519176.1"/>
    <property type="gene ID" value="LOC126893237"/>
</dbReference>
<dbReference type="InterPro" id="IPR032675">
    <property type="entry name" value="LRR_dom_sf"/>
</dbReference>
<accession>A0ABM5L9Q7</accession>
<evidence type="ECO:0000313" key="4">
    <source>
        <dbReference type="Proteomes" id="UP001652700"/>
    </source>
</evidence>
<dbReference type="GeneID" id="126893237"/>
<protein>
    <recommendedName>
        <fullName evidence="5">Protein phosphatase 1 regulatory subunit 37</fullName>
    </recommendedName>
</protein>
<dbReference type="SUPFAM" id="SSF52047">
    <property type="entry name" value="RNI-like"/>
    <property type="match status" value="1"/>
</dbReference>
<dbReference type="PANTHER" id="PTHR24111">
    <property type="entry name" value="LEUCINE-RICH REPEAT-CONTAINING PROTEIN 34"/>
    <property type="match status" value="1"/>
</dbReference>
<dbReference type="InterPro" id="IPR052201">
    <property type="entry name" value="LRR-containing_regulator"/>
</dbReference>
<name>A0ABM5L9Q7_DIAVI</name>
<feature type="compositionally biased region" description="Low complexity" evidence="2">
    <location>
        <begin position="763"/>
        <end position="776"/>
    </location>
</feature>
<dbReference type="SMART" id="SM00368">
    <property type="entry name" value="LRR_RI"/>
    <property type="match status" value="3"/>
</dbReference>
<dbReference type="PANTHER" id="PTHR24111:SF0">
    <property type="entry name" value="LEUCINE-RICH REPEAT-CONTAINING PROTEIN"/>
    <property type="match status" value="1"/>
</dbReference>
<reference evidence="3" key="1">
    <citation type="submission" date="2025-05" db="UniProtKB">
        <authorList>
            <consortium name="EnsemblMetazoa"/>
        </authorList>
    </citation>
    <scope>IDENTIFICATION</scope>
</reference>
<dbReference type="Gene3D" id="3.80.10.10">
    <property type="entry name" value="Ribonuclease Inhibitor"/>
    <property type="match status" value="3"/>
</dbReference>
<dbReference type="Pfam" id="PF13516">
    <property type="entry name" value="LRR_6"/>
    <property type="match status" value="2"/>
</dbReference>
<evidence type="ECO:0000313" key="3">
    <source>
        <dbReference type="EnsemblMetazoa" id="XP_050519176.1"/>
    </source>
</evidence>
<keyword evidence="4" id="KW-1185">Reference proteome</keyword>
<feature type="region of interest" description="Disordered" evidence="2">
    <location>
        <begin position="102"/>
        <end position="121"/>
    </location>
</feature>
<feature type="compositionally biased region" description="Low complexity" evidence="2">
    <location>
        <begin position="723"/>
        <end position="738"/>
    </location>
</feature>